<dbReference type="PANTHER" id="PTHR23206">
    <property type="entry name" value="MASK PROTEIN"/>
    <property type="match status" value="1"/>
</dbReference>
<feature type="non-terminal residue" evidence="4">
    <location>
        <position position="1"/>
    </location>
</feature>
<feature type="compositionally biased region" description="Low complexity" evidence="3">
    <location>
        <begin position="101"/>
        <end position="113"/>
    </location>
</feature>
<dbReference type="GO" id="GO:0005737">
    <property type="term" value="C:cytoplasm"/>
    <property type="evidence" value="ECO:0007669"/>
    <property type="project" value="TreeGrafter"/>
</dbReference>
<feature type="compositionally biased region" description="Polar residues" evidence="3">
    <location>
        <begin position="410"/>
        <end position="424"/>
    </location>
</feature>
<protein>
    <submittedName>
        <fullName evidence="4">Uncharacterized protein</fullName>
    </submittedName>
</protein>
<feature type="compositionally biased region" description="Polar residues" evidence="3">
    <location>
        <begin position="495"/>
        <end position="514"/>
    </location>
</feature>
<feature type="compositionally biased region" description="Polar residues" evidence="3">
    <location>
        <begin position="624"/>
        <end position="640"/>
    </location>
</feature>
<keyword evidence="2" id="KW-0040">ANK repeat</keyword>
<dbReference type="OrthoDB" id="10071877at2759"/>
<reference evidence="5" key="1">
    <citation type="journal article" date="2017" name="Nat. Commun.">
        <title>The North American bullfrog draft genome provides insight into hormonal regulation of long noncoding RNA.</title>
        <authorList>
            <person name="Hammond S.A."/>
            <person name="Warren R.L."/>
            <person name="Vandervalk B.P."/>
            <person name="Kucuk E."/>
            <person name="Khan H."/>
            <person name="Gibb E.A."/>
            <person name="Pandoh P."/>
            <person name="Kirk H."/>
            <person name="Zhao Y."/>
            <person name="Jones M."/>
            <person name="Mungall A.J."/>
            <person name="Coope R."/>
            <person name="Pleasance S."/>
            <person name="Moore R.A."/>
            <person name="Holt R.A."/>
            <person name="Round J.M."/>
            <person name="Ohora S."/>
            <person name="Walle B.V."/>
            <person name="Veldhoen N."/>
            <person name="Helbing C.C."/>
            <person name="Birol I."/>
        </authorList>
    </citation>
    <scope>NUCLEOTIDE SEQUENCE [LARGE SCALE GENOMIC DNA]</scope>
</reference>
<dbReference type="Proteomes" id="UP000228934">
    <property type="component" value="Unassembled WGS sequence"/>
</dbReference>
<sequence length="1105" mass="116086">FLFTSLDEPPVVTEPPSATTTTTIGISATWTTLAGSHGKRNNTIATSGTKRKSRKNKIAENVQIIFEDQLPISYGQQEKLNGESKSSSTSESGDSDNMRISSCSDESSNSSNKSDNHSTINDSSLQSKKKPSVLVSSPKEERKVSSKTSIKLSESVIETGNSLSTSTKTGPSPLSSPNGKLTIASPKRGQKREEGWKEVVRRCVKITISLGGTESTRQATHLINALIKDPDKEIDELIPKNRLKASSANTKAAPLTSAAVTSASSSFMGIKVTAVTVSSSQAASSLTVPAISQASAHKPMKNPVNNVRPGFPVSLPLAYPPPQFAHALLAAQTFQQIRPPRLPMTHFGGPFPPAQSTWGPFPVRPLSPARATNSPKSHVMPRHANQNLSSPQVIPGPPSSTSPTATTNSVASVPVSSTNGSLNSPSVRRQLFVTVVKTPNATTTTVTTTASNHITTPTASTCPVPTAKEHHTSSSPSSPSPPSLPGGGSRNSPSNCLTCSPNKGTSLSSDQDLGNQPVMEINSSGSSKQVSSTSGSTTAHNTHQHPPTSVSQDSRSTLMQTQVPPPPDPRMAPSHNLAVSGPTHQPSPITNIPTSYNLSHSSISSTPSAAKMESSAVRPPLHGTNPTHKSQVPVQNSSVSGLGPHTNIKRPQSVPSGPHPSSLSTQSSAQNSGHSSSKPMAPNFSSSLPFSPFSTLFENGPNPSHPFWGGSMVSSPSASDSMLSAQPSYLPNPESMLPSDTSKAPGFRPPMQRPTQSQSGIVNMDSSYTSVASSTTHLGTFASNISGGQMYAPGGAPAASNFNRQHFSPLSLLTPCSSASSDSTAQAVSSGVRAQSPSSSGVPMVSEKSNSVSHDRKVPVPIGTERSARIRQTGTSTPSVIGNNLATSVGHSGIWSFEGMGGSQGTYTPFLPKAFFSFQRCRTLTIARSCYTGMPFSMYGNAMIPPVGPMPDGTGGTIYNGPHAADPSWNSLIKMVSNSTENGPQTDGGEGTRGTGWPRAADIAGTQDSVARTHNCQLKRGCAKNGLVIEQPNLPGLKRLKHNPDPPNLYKEAIEESMDWNLDSPHEQCTHEPDGLILDGVASMENPSASRKFKHRYLHSTEAKR</sequence>
<organism evidence="4 5">
    <name type="scientific">Aquarana catesbeiana</name>
    <name type="common">American bullfrog</name>
    <name type="synonym">Rana catesbeiana</name>
    <dbReference type="NCBI Taxonomy" id="8400"/>
    <lineage>
        <taxon>Eukaryota</taxon>
        <taxon>Metazoa</taxon>
        <taxon>Chordata</taxon>
        <taxon>Craniata</taxon>
        <taxon>Vertebrata</taxon>
        <taxon>Euteleostomi</taxon>
        <taxon>Amphibia</taxon>
        <taxon>Batrachia</taxon>
        <taxon>Anura</taxon>
        <taxon>Neobatrachia</taxon>
        <taxon>Ranoidea</taxon>
        <taxon>Ranidae</taxon>
        <taxon>Aquarana</taxon>
    </lineage>
</organism>
<feature type="compositionally biased region" description="Polar residues" evidence="3">
    <location>
        <begin position="582"/>
        <end position="598"/>
    </location>
</feature>
<evidence type="ECO:0000313" key="4">
    <source>
        <dbReference type="EMBL" id="PIO35017.1"/>
    </source>
</evidence>
<dbReference type="InterPro" id="IPR051631">
    <property type="entry name" value="Ankyrin-KH/SAM_domain"/>
</dbReference>
<feature type="region of interest" description="Disordered" evidence="3">
    <location>
        <begin position="444"/>
        <end position="683"/>
    </location>
</feature>
<feature type="compositionally biased region" description="Low complexity" evidence="3">
    <location>
        <begin position="659"/>
        <end position="677"/>
    </location>
</feature>
<feature type="compositionally biased region" description="Low complexity" evidence="3">
    <location>
        <begin position="444"/>
        <end position="456"/>
    </location>
</feature>
<feature type="region of interest" description="Disordered" evidence="3">
    <location>
        <begin position="75"/>
        <end position="194"/>
    </location>
</feature>
<dbReference type="PANTHER" id="PTHR23206:SF1">
    <property type="entry name" value="ANKYRIN REPEAT DOMAIN-CONTAINING PROTEIN 17"/>
    <property type="match status" value="1"/>
</dbReference>
<name>A0A2G9S4E2_AQUCT</name>
<feature type="compositionally biased region" description="Low complexity" evidence="3">
    <location>
        <begin position="523"/>
        <end position="538"/>
    </location>
</feature>
<dbReference type="GO" id="GO:0005634">
    <property type="term" value="C:nucleus"/>
    <property type="evidence" value="ECO:0007669"/>
    <property type="project" value="TreeGrafter"/>
</dbReference>
<gene>
    <name evidence="4" type="ORF">AB205_0163150</name>
</gene>
<feature type="region of interest" description="Disordered" evidence="3">
    <location>
        <begin position="713"/>
        <end position="761"/>
    </location>
</feature>
<accession>A0A2G9S4E2</accession>
<feature type="region of interest" description="Disordered" evidence="3">
    <location>
        <begin position="34"/>
        <end position="56"/>
    </location>
</feature>
<feature type="compositionally biased region" description="Polar residues" evidence="3">
    <location>
        <begin position="539"/>
        <end position="562"/>
    </location>
</feature>
<feature type="compositionally biased region" description="Low complexity" evidence="3">
    <location>
        <begin position="83"/>
        <end position="92"/>
    </location>
</feature>
<evidence type="ECO:0000256" key="2">
    <source>
        <dbReference type="ARBA" id="ARBA00023043"/>
    </source>
</evidence>
<feature type="region of interest" description="Disordered" evidence="3">
    <location>
        <begin position="818"/>
        <end position="858"/>
    </location>
</feature>
<evidence type="ECO:0000313" key="5">
    <source>
        <dbReference type="Proteomes" id="UP000228934"/>
    </source>
</evidence>
<feature type="compositionally biased region" description="Low complexity" evidence="3">
    <location>
        <begin position="599"/>
        <end position="608"/>
    </location>
</feature>
<evidence type="ECO:0000256" key="3">
    <source>
        <dbReference type="SAM" id="MobiDB-lite"/>
    </source>
</evidence>
<dbReference type="EMBL" id="KV929747">
    <property type="protein sequence ID" value="PIO35017.1"/>
    <property type="molecule type" value="Genomic_DNA"/>
</dbReference>
<feature type="region of interest" description="Disordered" evidence="3">
    <location>
        <begin position="1"/>
        <end position="21"/>
    </location>
</feature>
<feature type="compositionally biased region" description="Polar residues" evidence="3">
    <location>
        <begin position="146"/>
        <end position="179"/>
    </location>
</feature>
<keyword evidence="5" id="KW-1185">Reference proteome</keyword>
<feature type="compositionally biased region" description="Low complexity" evidence="3">
    <location>
        <begin position="8"/>
        <end position="21"/>
    </location>
</feature>
<feature type="region of interest" description="Disordered" evidence="3">
    <location>
        <begin position="365"/>
        <end position="424"/>
    </location>
</feature>
<feature type="compositionally biased region" description="Polar residues" evidence="3">
    <location>
        <begin position="818"/>
        <end position="852"/>
    </location>
</feature>
<dbReference type="AlphaFoldDB" id="A0A2G9S4E2"/>
<evidence type="ECO:0000256" key="1">
    <source>
        <dbReference type="ARBA" id="ARBA00022737"/>
    </source>
</evidence>
<feature type="region of interest" description="Disordered" evidence="3">
    <location>
        <begin position="977"/>
        <end position="1000"/>
    </location>
</feature>
<proteinExistence type="predicted"/>
<dbReference type="GO" id="GO:0045087">
    <property type="term" value="P:innate immune response"/>
    <property type="evidence" value="ECO:0007669"/>
    <property type="project" value="TreeGrafter"/>
</dbReference>
<keyword evidence="1" id="KW-0677">Repeat</keyword>
<feature type="compositionally biased region" description="Low complexity" evidence="3">
    <location>
        <begin position="713"/>
        <end position="725"/>
    </location>
</feature>